<dbReference type="PANTHER" id="PTHR35392:SF2">
    <property type="entry name" value="ZN(II)2CYS6 TRANSCRIPTION FACTOR (EUROFUNG)"/>
    <property type="match status" value="1"/>
</dbReference>
<dbReference type="PANTHER" id="PTHR35392">
    <property type="entry name" value="ZN(II)2CYS6 TRANSCRIPTION FACTOR (EUROFUNG)-RELATED-RELATED"/>
    <property type="match status" value="1"/>
</dbReference>
<dbReference type="Proteomes" id="UP000327013">
    <property type="component" value="Unassembled WGS sequence"/>
</dbReference>
<dbReference type="AlphaFoldDB" id="A0A5N6L1P7"/>
<feature type="compositionally biased region" description="Basic and acidic residues" evidence="1">
    <location>
        <begin position="110"/>
        <end position="129"/>
    </location>
</feature>
<evidence type="ECO:0000313" key="2">
    <source>
        <dbReference type="EMBL" id="KAB8527804.1"/>
    </source>
</evidence>
<evidence type="ECO:0000256" key="1">
    <source>
        <dbReference type="SAM" id="MobiDB-lite"/>
    </source>
</evidence>
<feature type="region of interest" description="Disordered" evidence="1">
    <location>
        <begin position="91"/>
        <end position="131"/>
    </location>
</feature>
<organism evidence="2 3">
    <name type="scientific">Carpinus fangiana</name>
    <dbReference type="NCBI Taxonomy" id="176857"/>
    <lineage>
        <taxon>Eukaryota</taxon>
        <taxon>Viridiplantae</taxon>
        <taxon>Streptophyta</taxon>
        <taxon>Embryophyta</taxon>
        <taxon>Tracheophyta</taxon>
        <taxon>Spermatophyta</taxon>
        <taxon>Magnoliopsida</taxon>
        <taxon>eudicotyledons</taxon>
        <taxon>Gunneridae</taxon>
        <taxon>Pentapetalae</taxon>
        <taxon>rosids</taxon>
        <taxon>fabids</taxon>
        <taxon>Fagales</taxon>
        <taxon>Betulaceae</taxon>
        <taxon>Carpinus</taxon>
    </lineage>
</organism>
<comment type="caution">
    <text evidence="2">The sequence shown here is derived from an EMBL/GenBank/DDBJ whole genome shotgun (WGS) entry which is preliminary data.</text>
</comment>
<dbReference type="EMBL" id="VIBQ01000056">
    <property type="protein sequence ID" value="KAB8527804.1"/>
    <property type="molecule type" value="Genomic_DNA"/>
</dbReference>
<protein>
    <submittedName>
        <fullName evidence="2">Uncharacterized protein</fullName>
    </submittedName>
</protein>
<keyword evidence="3" id="KW-1185">Reference proteome</keyword>
<dbReference type="OrthoDB" id="5417895at2759"/>
<evidence type="ECO:0000313" key="3">
    <source>
        <dbReference type="Proteomes" id="UP000327013"/>
    </source>
</evidence>
<name>A0A5N6L1P7_9ROSI</name>
<sequence length="760" mass="84166">MSKPSQTVQFPKGRVDSLTTHILKRCSAISSSDRQTAVNWLNDKPAQPTKQKISTSLADSAQLTLALQNDFQSGHNMSALETLAEVSRRRLNSSELDSQGLSPARKRKRDSFPKSQEDGEQSVRNDVVEKQTGQAMISDLALNGRTSAQTTEELLQGIEDFNNAYINEEYTSAPATGSSHRQHLITRASNETGLTEETMLEQAPMSSLEVQSGINMSTGAYGIDPQLQTASYDSRGSTTSLAGISIQGNHTSTSRMPQRPKAHAPYLHQFSATPGVNQPKLRSRFSDARREQVREIRNQGACVRCRMLKKPCSDETPCDSCKTVVSSRLWRQPCIRKRLRNEFDLYSAGVHNVLLFHESNRVKTTTQATDSYEHIEVTHSQDSSTPPTIVKCVTRILNDKADTIMHAPDERAVLTGQLSSYIKLASHALVEHESSTFMRETLKVAHSLVFQKHDPLLEIATELWTATHILVDPRASWNLTLVSKTTMPSSSLSGMGTLESKVSGDAEFASLPPVTRTQITKEGNQAASYAHILVHLRASIEFICTSSAGHIVTELERRLLQRNQASNLNFQTFLTAIILLNCVEKMCWLFEGWVEAEGPLNSSVLEEEVQRAPDEQLPPRKAGPAANRGAWCLDRPPTEFVAKGDSIADTLSMLLHVRKVPPRTVIDDDGILRAVKRGAGLQPSDEGDAIESQGGMRTFSVTSTVDGDIDAVVAQWLDSVCVRKVDVEMQEESARREAWDGEDCRAWEMKYMGRLLLPDR</sequence>
<dbReference type="InterPro" id="IPR052973">
    <property type="entry name" value="Fungal_sec-metab_reg_TF"/>
</dbReference>
<reference evidence="2 3" key="1">
    <citation type="submission" date="2019-06" db="EMBL/GenBank/DDBJ databases">
        <title>A chromosomal-level reference genome of Carpinus fangiana (Coryloideae, Betulaceae).</title>
        <authorList>
            <person name="Yang X."/>
            <person name="Wang Z."/>
            <person name="Zhang L."/>
            <person name="Hao G."/>
            <person name="Liu J."/>
            <person name="Yang Y."/>
        </authorList>
    </citation>
    <scope>NUCLEOTIDE SEQUENCE [LARGE SCALE GENOMIC DNA]</scope>
    <source>
        <strain evidence="2">Cfa_2016G</strain>
        <tissue evidence="2">Leaf</tissue>
    </source>
</reference>
<proteinExistence type="predicted"/>
<accession>A0A5N6L1P7</accession>
<gene>
    <name evidence="2" type="ORF">FH972_025455</name>
</gene>